<evidence type="ECO:0000259" key="6">
    <source>
        <dbReference type="Pfam" id="PF00905"/>
    </source>
</evidence>
<sequence length="652" mass="69251">MADQNRRRPTSTRSGGVRSTSARSNSGRRPATRQSATARSGQRRPATRRPATRRPATRRPRGHRPPLRMPLGAADKRLRVALLVLAIVVSICGGRLLQLQGFDSNAYAATAAAQMTRTVAMPAVRGTITDRNGAVLADTAAAVMITADPTLINTTDPKTNRVNQVADLLVKYVGGNRDDYLKALTKPDTKYSVVARKVPAAAYQRLALELSSASIYGIFRESDPIRSYPEKSTAAAVVGFVGGDSKGQGGLEYSMNAELSGTPGKEMYESSPSGYRIPLGTNVVTPPTDGTNYQLTLDSELQLIAERKLAQTVEESKARSGTAITMNIKTGEVLAMANVPTFDANNAAGARSEDLFNRAVTQAYEPGSVQKILTMSALMDAGLVEPDTRLVVPPSIKSGDGVVKDVWQHGYAQVTARGAFTYSSNIGTIMMTRKMDTAAYRDALLRLGLGKPTGIELPGEAAGYVPPADMPGYTRDQIAFGQGLSVTAIQNAAAIAGVLNNGVYNPPTIIKGATDANGNQVPTPPREQPRRVVSEQTSKNIASMMESVVGPGGFAGSMAMDEYRIGGKTGTSEVYDAEKGKYEGFISSFASMAPAEDPQILTYVVVNDPTKGYTGGAVAGPVAYDVMRTALPRYGVLPSTGKRPTESQLTWD</sequence>
<dbReference type="AlphaFoldDB" id="A0A255GK06"/>
<feature type="compositionally biased region" description="Basic residues" evidence="4">
    <location>
        <begin position="41"/>
        <end position="66"/>
    </location>
</feature>
<feature type="domain" description="Penicillin-binding protein dimerisation" evidence="7">
    <location>
        <begin position="122"/>
        <end position="277"/>
    </location>
</feature>
<accession>A0A255GK06</accession>
<dbReference type="GO" id="GO:0008658">
    <property type="term" value="F:penicillin binding"/>
    <property type="evidence" value="ECO:0007669"/>
    <property type="project" value="InterPro"/>
</dbReference>
<proteinExistence type="inferred from homology"/>
<dbReference type="SUPFAM" id="SSF56601">
    <property type="entry name" value="beta-lactamase/transpeptidase-like"/>
    <property type="match status" value="1"/>
</dbReference>
<evidence type="ECO:0000256" key="5">
    <source>
        <dbReference type="SAM" id="Phobius"/>
    </source>
</evidence>
<keyword evidence="5" id="KW-0812">Transmembrane</keyword>
<dbReference type="Proteomes" id="UP000215896">
    <property type="component" value="Unassembled WGS sequence"/>
</dbReference>
<dbReference type="GO" id="GO:0051301">
    <property type="term" value="P:cell division"/>
    <property type="evidence" value="ECO:0007669"/>
    <property type="project" value="UniProtKB-KW"/>
</dbReference>
<dbReference type="InterPro" id="IPR050515">
    <property type="entry name" value="Beta-lactam/transpept"/>
</dbReference>
<comment type="subcellular location">
    <subcellularLocation>
        <location evidence="1">Membrane</location>
    </subcellularLocation>
</comment>
<dbReference type="Pfam" id="PF03717">
    <property type="entry name" value="PBP_dimer"/>
    <property type="match status" value="1"/>
</dbReference>
<dbReference type="Gene3D" id="3.90.1310.10">
    <property type="entry name" value="Penicillin-binding protein 2a (Domain 2)"/>
    <property type="match status" value="1"/>
</dbReference>
<dbReference type="EMBL" id="NMVO01000012">
    <property type="protein sequence ID" value="OYO14703.1"/>
    <property type="molecule type" value="Genomic_DNA"/>
</dbReference>
<dbReference type="Gene3D" id="3.30.450.330">
    <property type="match status" value="1"/>
</dbReference>
<evidence type="ECO:0000256" key="1">
    <source>
        <dbReference type="ARBA" id="ARBA00004370"/>
    </source>
</evidence>
<dbReference type="GO" id="GO:0071555">
    <property type="term" value="P:cell wall organization"/>
    <property type="evidence" value="ECO:0007669"/>
    <property type="project" value="TreeGrafter"/>
</dbReference>
<dbReference type="GO" id="GO:0005886">
    <property type="term" value="C:plasma membrane"/>
    <property type="evidence" value="ECO:0007669"/>
    <property type="project" value="TreeGrafter"/>
</dbReference>
<dbReference type="Pfam" id="PF00905">
    <property type="entry name" value="Transpeptidase"/>
    <property type="match status" value="1"/>
</dbReference>
<keyword evidence="3 5" id="KW-0472">Membrane</keyword>
<dbReference type="PANTHER" id="PTHR30627">
    <property type="entry name" value="PEPTIDOGLYCAN D,D-TRANSPEPTIDASE"/>
    <property type="match status" value="1"/>
</dbReference>
<feature type="region of interest" description="Disordered" evidence="4">
    <location>
        <begin position="1"/>
        <end position="70"/>
    </location>
</feature>
<comment type="similarity">
    <text evidence="2">Belongs to the transpeptidase family.</text>
</comment>
<keyword evidence="5" id="KW-1133">Transmembrane helix</keyword>
<evidence type="ECO:0000256" key="4">
    <source>
        <dbReference type="SAM" id="MobiDB-lite"/>
    </source>
</evidence>
<feature type="domain" description="Penicillin-binding protein transpeptidase" evidence="6">
    <location>
        <begin position="321"/>
        <end position="627"/>
    </location>
</feature>
<evidence type="ECO:0000313" key="9">
    <source>
        <dbReference type="Proteomes" id="UP000215896"/>
    </source>
</evidence>
<keyword evidence="9" id="KW-1185">Reference proteome</keyword>
<evidence type="ECO:0000256" key="2">
    <source>
        <dbReference type="ARBA" id="ARBA00007171"/>
    </source>
</evidence>
<dbReference type="SUPFAM" id="SSF56519">
    <property type="entry name" value="Penicillin binding protein dimerisation domain"/>
    <property type="match status" value="1"/>
</dbReference>
<evidence type="ECO:0000313" key="8">
    <source>
        <dbReference type="EMBL" id="OYO14703.1"/>
    </source>
</evidence>
<dbReference type="InterPro" id="IPR005311">
    <property type="entry name" value="PBP_dimer"/>
</dbReference>
<feature type="compositionally biased region" description="Low complexity" evidence="4">
    <location>
        <begin position="11"/>
        <end position="24"/>
    </location>
</feature>
<evidence type="ECO:0000256" key="3">
    <source>
        <dbReference type="ARBA" id="ARBA00023136"/>
    </source>
</evidence>
<dbReference type="PANTHER" id="PTHR30627:SF1">
    <property type="entry name" value="PEPTIDOGLYCAN D,D-TRANSPEPTIDASE FTSI"/>
    <property type="match status" value="1"/>
</dbReference>
<gene>
    <name evidence="8" type="ORF">CGZ94_09055</name>
</gene>
<reference evidence="8 9" key="1">
    <citation type="submission" date="2017-07" db="EMBL/GenBank/DDBJ databases">
        <title>Draft whole genome sequences of clinical Proprionibacteriaceae strains.</title>
        <authorList>
            <person name="Bernier A.-M."/>
            <person name="Bernard K."/>
            <person name="Domingo M.-C."/>
        </authorList>
    </citation>
    <scope>NUCLEOTIDE SEQUENCE [LARGE SCALE GENOMIC DNA]</scope>
    <source>
        <strain evidence="8 9">NML 030167</strain>
    </source>
</reference>
<dbReference type="OrthoDB" id="9789078at2"/>
<organism evidence="8 9">
    <name type="scientific">Enemella evansiae</name>
    <dbReference type="NCBI Taxonomy" id="2016499"/>
    <lineage>
        <taxon>Bacteria</taxon>
        <taxon>Bacillati</taxon>
        <taxon>Actinomycetota</taxon>
        <taxon>Actinomycetes</taxon>
        <taxon>Propionibacteriales</taxon>
        <taxon>Propionibacteriaceae</taxon>
        <taxon>Enemella</taxon>
    </lineage>
</organism>
<dbReference type="RefSeq" id="WP_094403468.1">
    <property type="nucleotide sequence ID" value="NZ_NMVL01000025.1"/>
</dbReference>
<name>A0A255GK06_9ACTN</name>
<dbReference type="Gene3D" id="3.40.710.10">
    <property type="entry name" value="DD-peptidase/beta-lactamase superfamily"/>
    <property type="match status" value="1"/>
</dbReference>
<keyword evidence="8" id="KW-0132">Cell division</keyword>
<dbReference type="InterPro" id="IPR001460">
    <property type="entry name" value="PCN-bd_Tpept"/>
</dbReference>
<keyword evidence="8" id="KW-0131">Cell cycle</keyword>
<dbReference type="InterPro" id="IPR012338">
    <property type="entry name" value="Beta-lactam/transpept-like"/>
</dbReference>
<dbReference type="InterPro" id="IPR036138">
    <property type="entry name" value="PBP_dimer_sf"/>
</dbReference>
<evidence type="ECO:0000259" key="7">
    <source>
        <dbReference type="Pfam" id="PF03717"/>
    </source>
</evidence>
<protein>
    <submittedName>
        <fullName evidence="8">Cell division protein FtsI</fullName>
    </submittedName>
</protein>
<comment type="caution">
    <text evidence="8">The sequence shown here is derived from an EMBL/GenBank/DDBJ whole genome shotgun (WGS) entry which is preliminary data.</text>
</comment>
<feature type="transmembrane region" description="Helical" evidence="5">
    <location>
        <begin position="78"/>
        <end position="97"/>
    </location>
</feature>